<organism evidence="1 2">
    <name type="scientific">Desulfoluna spongiiphila</name>
    <dbReference type="NCBI Taxonomy" id="419481"/>
    <lineage>
        <taxon>Bacteria</taxon>
        <taxon>Pseudomonadati</taxon>
        <taxon>Thermodesulfobacteriota</taxon>
        <taxon>Desulfobacteria</taxon>
        <taxon>Desulfobacterales</taxon>
        <taxon>Desulfolunaceae</taxon>
        <taxon>Desulfoluna</taxon>
    </lineage>
</organism>
<proteinExistence type="predicted"/>
<keyword evidence="2" id="KW-1185">Reference proteome</keyword>
<dbReference type="AlphaFoldDB" id="A0A1G5H9A5"/>
<dbReference type="Proteomes" id="UP000198870">
    <property type="component" value="Unassembled WGS sequence"/>
</dbReference>
<protein>
    <submittedName>
        <fullName evidence="1">Uncharacterized protein</fullName>
    </submittedName>
</protein>
<dbReference type="EMBL" id="FMUX01000013">
    <property type="protein sequence ID" value="SCY59930.1"/>
    <property type="molecule type" value="Genomic_DNA"/>
</dbReference>
<gene>
    <name evidence="1" type="ORF">SAMN05216233_1132</name>
</gene>
<accession>A0A1G5H9A5</accession>
<evidence type="ECO:0000313" key="2">
    <source>
        <dbReference type="Proteomes" id="UP000198870"/>
    </source>
</evidence>
<sequence length="49" mass="5613">MSLGGQFYMSPDIYFIDKEGRVKYDSGLSPYGFSPEELEDELSRYLPGK</sequence>
<name>A0A1G5H9A5_9BACT</name>
<reference evidence="1 2" key="1">
    <citation type="submission" date="2016-10" db="EMBL/GenBank/DDBJ databases">
        <authorList>
            <person name="de Groot N.N."/>
        </authorList>
    </citation>
    <scope>NUCLEOTIDE SEQUENCE [LARGE SCALE GENOMIC DNA]</scope>
    <source>
        <strain evidence="1 2">AA1</strain>
    </source>
</reference>
<evidence type="ECO:0000313" key="1">
    <source>
        <dbReference type="EMBL" id="SCY59930.1"/>
    </source>
</evidence>